<evidence type="ECO:0000313" key="1">
    <source>
        <dbReference type="EMBL" id="MBS4213976.1"/>
    </source>
</evidence>
<dbReference type="AlphaFoldDB" id="A0A942YXL5"/>
<reference evidence="1" key="1">
    <citation type="submission" date="2021-05" db="EMBL/GenBank/DDBJ databases">
        <title>Novel Bacillus species.</title>
        <authorList>
            <person name="Liu G."/>
        </authorList>
    </citation>
    <scope>NUCLEOTIDE SEQUENCE</scope>
    <source>
        <strain evidence="1">FJAT-49825</strain>
    </source>
</reference>
<gene>
    <name evidence="1" type="ORF">KHA99_16070</name>
</gene>
<dbReference type="Pfam" id="PF00300">
    <property type="entry name" value="His_Phos_1"/>
    <property type="match status" value="1"/>
</dbReference>
<proteinExistence type="predicted"/>
<comment type="caution">
    <text evidence="1">The sequence shown here is derived from an EMBL/GenBank/DDBJ whole genome shotgun (WGS) entry which is preliminary data.</text>
</comment>
<protein>
    <submittedName>
        <fullName evidence="1">Histidine phosphatase family protein</fullName>
    </submittedName>
</protein>
<accession>A0A942YXL5</accession>
<dbReference type="SUPFAM" id="SSF53254">
    <property type="entry name" value="Phosphoglycerate mutase-like"/>
    <property type="match status" value="1"/>
</dbReference>
<dbReference type="InterPro" id="IPR013078">
    <property type="entry name" value="His_Pase_superF_clade-1"/>
</dbReference>
<name>A0A942YXL5_9BACI</name>
<dbReference type="Proteomes" id="UP000679749">
    <property type="component" value="Unassembled WGS sequence"/>
</dbReference>
<dbReference type="EMBL" id="JAGYPF010000003">
    <property type="protein sequence ID" value="MBS4213976.1"/>
    <property type="molecule type" value="Genomic_DNA"/>
</dbReference>
<dbReference type="RefSeq" id="WP_213118484.1">
    <property type="nucleotide sequence ID" value="NZ_JAGYPF010000003.1"/>
</dbReference>
<dbReference type="Gene3D" id="3.40.50.1240">
    <property type="entry name" value="Phosphoglycerate mutase-like"/>
    <property type="match status" value="1"/>
</dbReference>
<sequence length="189" mass="21458">MEISLIRHGRSLWTENNPMTCKEFKKWVEQYDGSGVYSENSYPSETLRLMSAANIVITSDLKRSIESASYLNSNIKTISAPLFRETELPSLSKNFGGLKLKPNIWTVFLRCLWFSGYSIECESLSDAKNRAKAASERLIEFAKEKDVVALVGHGFFNMLIAKELLKSGWIGKAKTSSKHWHSTTYSFNK</sequence>
<organism evidence="1 2">
    <name type="scientific">Neobacillus rhizophilus</name>
    <dbReference type="NCBI Taxonomy" id="2833579"/>
    <lineage>
        <taxon>Bacteria</taxon>
        <taxon>Bacillati</taxon>
        <taxon>Bacillota</taxon>
        <taxon>Bacilli</taxon>
        <taxon>Bacillales</taxon>
        <taxon>Bacillaceae</taxon>
        <taxon>Neobacillus</taxon>
    </lineage>
</organism>
<keyword evidence="2" id="KW-1185">Reference proteome</keyword>
<dbReference type="InterPro" id="IPR029033">
    <property type="entry name" value="His_PPase_superfam"/>
</dbReference>
<evidence type="ECO:0000313" key="2">
    <source>
        <dbReference type="Proteomes" id="UP000679749"/>
    </source>
</evidence>